<reference evidence="1 2" key="1">
    <citation type="submission" date="2020-07" db="EMBL/GenBank/DDBJ databases">
        <title>Stappia sp., F7233, whole genome shotgun sequencing project.</title>
        <authorList>
            <person name="Jiang S."/>
            <person name="Liu Z.W."/>
            <person name="Du Z.J."/>
        </authorList>
    </citation>
    <scope>NUCLEOTIDE SEQUENCE [LARGE SCALE GENOMIC DNA]</scope>
    <source>
        <strain evidence="1 2">F7233</strain>
    </source>
</reference>
<evidence type="ECO:0000313" key="2">
    <source>
        <dbReference type="Proteomes" id="UP000541109"/>
    </source>
</evidence>
<protein>
    <submittedName>
        <fullName evidence="1">Uncharacterized protein</fullName>
    </submittedName>
</protein>
<proteinExistence type="predicted"/>
<name>A0A839AGU6_9HYPH</name>
<evidence type="ECO:0000313" key="1">
    <source>
        <dbReference type="EMBL" id="MBA5778365.1"/>
    </source>
</evidence>
<dbReference type="Pfam" id="PF19596">
    <property type="entry name" value="DUF6101"/>
    <property type="match status" value="1"/>
</dbReference>
<dbReference type="AlphaFoldDB" id="A0A839AGU6"/>
<dbReference type="InterPro" id="IPR046083">
    <property type="entry name" value="DUF6101"/>
</dbReference>
<dbReference type="RefSeq" id="WP_182166543.1">
    <property type="nucleotide sequence ID" value="NZ_JACFXV010000062.1"/>
</dbReference>
<dbReference type="Proteomes" id="UP000541109">
    <property type="component" value="Unassembled WGS sequence"/>
</dbReference>
<dbReference type="EMBL" id="JACFXV010000062">
    <property type="protein sequence ID" value="MBA5778365.1"/>
    <property type="molecule type" value="Genomic_DNA"/>
</dbReference>
<gene>
    <name evidence="1" type="ORF">H2509_14645</name>
</gene>
<sequence length="198" mass="21476">MRRQTALQDAAAAGSSRALRLDPARLPHRFTAKADPLGEPTGNEAFNVYIDQQTVIMKRRLSGLPLTVVLPVGTFTGVYARVTPAPNSAALSISIGLHHRDPSLCVELFSGADIEAAAEDWRSWSSLLGLPLVAVEPNGAIRVLDDQAPTGTPRISAARRRVAALTNRRPRFLCRRKAGSPAARQLVHRGEYEIIARN</sequence>
<keyword evidence="2" id="KW-1185">Reference proteome</keyword>
<accession>A0A839AGU6</accession>
<organism evidence="1 2">
    <name type="scientific">Stappia albiluteola</name>
    <dbReference type="NCBI Taxonomy" id="2758565"/>
    <lineage>
        <taxon>Bacteria</taxon>
        <taxon>Pseudomonadati</taxon>
        <taxon>Pseudomonadota</taxon>
        <taxon>Alphaproteobacteria</taxon>
        <taxon>Hyphomicrobiales</taxon>
        <taxon>Stappiaceae</taxon>
        <taxon>Stappia</taxon>
    </lineage>
</organism>
<comment type="caution">
    <text evidence="1">The sequence shown here is derived from an EMBL/GenBank/DDBJ whole genome shotgun (WGS) entry which is preliminary data.</text>
</comment>